<dbReference type="InterPro" id="IPR015897">
    <property type="entry name" value="CHK_kinase-like"/>
</dbReference>
<dbReference type="EMBL" id="CATQJA010002662">
    <property type="protein sequence ID" value="CAJ0580802.1"/>
    <property type="molecule type" value="Genomic_DNA"/>
</dbReference>
<dbReference type="SMART" id="SM00587">
    <property type="entry name" value="CHK"/>
    <property type="match status" value="1"/>
</dbReference>
<protein>
    <recommendedName>
        <fullName evidence="1">CHK kinase-like domain-containing protein</fullName>
    </recommendedName>
</protein>
<evidence type="ECO:0000313" key="3">
    <source>
        <dbReference type="Proteomes" id="UP001177023"/>
    </source>
</evidence>
<comment type="caution">
    <text evidence="2">The sequence shown here is derived from an EMBL/GenBank/DDBJ whole genome shotgun (WGS) entry which is preliminary data.</text>
</comment>
<gene>
    <name evidence="2" type="ORF">MSPICULIGERA_LOCUS18984</name>
</gene>
<dbReference type="InterPro" id="IPR012877">
    <property type="entry name" value="Dhs-27"/>
</dbReference>
<sequence>MTADAPKPQEVPEPDPNFIGGTPLAWAIVEKDLQKYFGTTARFGDNRKAEKFGANQGYISQVLLADLDWTEDDEKLPKRLILKITETEKLRVLCEQIFKKDFNAMKDGIVKIHDNEVNVYTLMRDEWNCADDMRMPKFYFGRHYGFDGIDAGYLAIEFIDNCILRHMYHTVQVESAEEVLGVIAKLGARALKDQAVVKRFEHDFLMDMFKDIFSPEKTREGFPVLTKMFPELEQHVEFIDSKLEAFVGVERYQAVLEELEDILRFLNGALPGEDKVKNRKRLIQHYHDTLVKECNGEVEVPFTVEKLNEAYERILPTFTFPALPAFVGMFDMVVAGVPDDEKEGAKATLRTKMWAQIQEALDMLHKWY</sequence>
<feature type="non-terminal residue" evidence="2">
    <location>
        <position position="368"/>
    </location>
</feature>
<name>A0AA36G629_9BILA</name>
<feature type="domain" description="CHK kinase-like" evidence="1">
    <location>
        <begin position="153"/>
        <end position="296"/>
    </location>
</feature>
<keyword evidence="3" id="KW-1185">Reference proteome</keyword>
<evidence type="ECO:0000259" key="1">
    <source>
        <dbReference type="SMART" id="SM00587"/>
    </source>
</evidence>
<dbReference type="AlphaFoldDB" id="A0AA36G629"/>
<dbReference type="InterPro" id="IPR052961">
    <property type="entry name" value="Oxido-Kinase-like_Enzymes"/>
</dbReference>
<dbReference type="Proteomes" id="UP001177023">
    <property type="component" value="Unassembled WGS sequence"/>
</dbReference>
<accession>A0AA36G629</accession>
<dbReference type="PANTHER" id="PTHR23020:SF15">
    <property type="entry name" value="CHK KINASE-LIKE DOMAIN-CONTAINING PROTEIN"/>
    <property type="match status" value="1"/>
</dbReference>
<dbReference type="Pfam" id="PF07914">
    <property type="entry name" value="DUF1679"/>
    <property type="match status" value="2"/>
</dbReference>
<dbReference type="PANTHER" id="PTHR23020">
    <property type="entry name" value="UNCHARACTERIZED NUCLEAR HORMONE RECEPTOR-RELATED"/>
    <property type="match status" value="1"/>
</dbReference>
<reference evidence="2" key="1">
    <citation type="submission" date="2023-06" db="EMBL/GenBank/DDBJ databases">
        <authorList>
            <person name="Delattre M."/>
        </authorList>
    </citation>
    <scope>NUCLEOTIDE SEQUENCE</scope>
    <source>
        <strain evidence="2">AF72</strain>
    </source>
</reference>
<organism evidence="2 3">
    <name type="scientific">Mesorhabditis spiculigera</name>
    <dbReference type="NCBI Taxonomy" id="96644"/>
    <lineage>
        <taxon>Eukaryota</taxon>
        <taxon>Metazoa</taxon>
        <taxon>Ecdysozoa</taxon>
        <taxon>Nematoda</taxon>
        <taxon>Chromadorea</taxon>
        <taxon>Rhabditida</taxon>
        <taxon>Rhabditina</taxon>
        <taxon>Rhabditomorpha</taxon>
        <taxon>Rhabditoidea</taxon>
        <taxon>Rhabditidae</taxon>
        <taxon>Mesorhabditinae</taxon>
        <taxon>Mesorhabditis</taxon>
    </lineage>
</organism>
<proteinExistence type="predicted"/>
<evidence type="ECO:0000313" key="2">
    <source>
        <dbReference type="EMBL" id="CAJ0580802.1"/>
    </source>
</evidence>